<dbReference type="EMBL" id="LT906454">
    <property type="protein sequence ID" value="SNV31786.1"/>
    <property type="molecule type" value="Genomic_DNA"/>
</dbReference>
<dbReference type="InterPro" id="IPR010982">
    <property type="entry name" value="Lambda_DNA-bd_dom_sf"/>
</dbReference>
<dbReference type="RefSeq" id="WP_095121251.1">
    <property type="nucleotide sequence ID" value="NZ_LT906454.1"/>
</dbReference>
<feature type="domain" description="HTH cro/C1-type" evidence="1">
    <location>
        <begin position="9"/>
        <end position="64"/>
    </location>
</feature>
<dbReference type="InterPro" id="IPR001387">
    <property type="entry name" value="Cro/C1-type_HTH"/>
</dbReference>
<gene>
    <name evidence="2" type="ORF">SAMEA4504048_00065</name>
</gene>
<dbReference type="GO" id="GO:0003677">
    <property type="term" value="F:DNA binding"/>
    <property type="evidence" value="ECO:0007669"/>
    <property type="project" value="InterPro"/>
</dbReference>
<dbReference type="CDD" id="cd00093">
    <property type="entry name" value="HTH_XRE"/>
    <property type="match status" value="1"/>
</dbReference>
<sequence length="302" mass="35945">MLKNFGIKVKQLRMDKGMTREEFCEDESELSVRQLARIELGDSLPNLKKAIFIAKRLNIMLSILTDGETLELPKEYLKLKHYIIKIPTYSDSERLATKENYFDLIYEEYYDNLPEVEKLVIDTLQATHDSLVTENFNFGAGILGDYFEQLKRKVRFDENDLVLINLYLTYLDLEGFDGEFSDEYFYDGLFEYFKNQFQDFTIDELIILNQVLITMYALVLKNKSLTKMEEILKMIDHIMERTKDFSRLPIQKILEWKYQLCIEENESRAKDSYNKALLFAQMTDDKYLEEQLIVEWNKDTKK</sequence>
<proteinExistence type="predicted"/>
<dbReference type="InterPro" id="IPR040799">
    <property type="entry name" value="ComR_TPR"/>
</dbReference>
<dbReference type="Proteomes" id="UP000215144">
    <property type="component" value="Chromosome 1"/>
</dbReference>
<dbReference type="Pfam" id="PF01381">
    <property type="entry name" value="HTH_3"/>
    <property type="match status" value="1"/>
</dbReference>
<organism evidence="2 3">
    <name type="scientific">Streptococcus acidominimus</name>
    <dbReference type="NCBI Taxonomy" id="1326"/>
    <lineage>
        <taxon>Bacteria</taxon>
        <taxon>Bacillati</taxon>
        <taxon>Bacillota</taxon>
        <taxon>Bacilli</taxon>
        <taxon>Lactobacillales</taxon>
        <taxon>Streptococcaceae</taxon>
        <taxon>Streptococcus</taxon>
    </lineage>
</organism>
<evidence type="ECO:0000313" key="3">
    <source>
        <dbReference type="Proteomes" id="UP000215144"/>
    </source>
</evidence>
<dbReference type="KEGG" id="saco:SAME_00065"/>
<dbReference type="PROSITE" id="PS50943">
    <property type="entry name" value="HTH_CROC1"/>
    <property type="match status" value="1"/>
</dbReference>
<dbReference type="Gene3D" id="1.10.260.40">
    <property type="entry name" value="lambda repressor-like DNA-binding domains"/>
    <property type="match status" value="1"/>
</dbReference>
<reference evidence="2 3" key="1">
    <citation type="submission" date="2017-06" db="EMBL/GenBank/DDBJ databases">
        <authorList>
            <consortium name="Pathogen Informatics"/>
        </authorList>
    </citation>
    <scope>NUCLEOTIDE SEQUENCE [LARGE SCALE GENOMIC DNA]</scope>
    <source>
        <strain evidence="2 3">NCTC11291</strain>
    </source>
</reference>
<evidence type="ECO:0000313" key="2">
    <source>
        <dbReference type="EMBL" id="SNV31786.1"/>
    </source>
</evidence>
<accession>A0A239WCJ0</accession>
<dbReference type="OrthoDB" id="2233180at2"/>
<evidence type="ECO:0000259" key="1">
    <source>
        <dbReference type="PROSITE" id="PS50943"/>
    </source>
</evidence>
<dbReference type="AlphaFoldDB" id="A0A239WCJ0"/>
<protein>
    <submittedName>
        <fullName evidence="2">Cro/CI family transcriptional regulator</fullName>
    </submittedName>
</protein>
<name>A0A239WCJ0_STRAI</name>
<dbReference type="SUPFAM" id="SSF47413">
    <property type="entry name" value="lambda repressor-like DNA-binding domains"/>
    <property type="match status" value="1"/>
</dbReference>
<dbReference type="Pfam" id="PF18710">
    <property type="entry name" value="ComR_TPR"/>
    <property type="match status" value="1"/>
</dbReference>